<evidence type="ECO:0000256" key="1">
    <source>
        <dbReference type="ARBA" id="ARBA00023239"/>
    </source>
</evidence>
<protein>
    <submittedName>
        <fullName evidence="3">Orotidine 5-phosphate decarboxylase</fullName>
    </submittedName>
</protein>
<evidence type="ECO:0000313" key="3">
    <source>
        <dbReference type="EMBL" id="ORA12114.1"/>
    </source>
</evidence>
<comment type="caution">
    <text evidence="3">The sequence shown here is derived from an EMBL/GenBank/DDBJ whole genome shotgun (WGS) entry which is preliminary data.</text>
</comment>
<dbReference type="SUPFAM" id="SSF51366">
    <property type="entry name" value="Ribulose-phoshate binding barrel"/>
    <property type="match status" value="1"/>
</dbReference>
<dbReference type="Gene3D" id="3.20.20.70">
    <property type="entry name" value="Aldolase class I"/>
    <property type="match status" value="1"/>
</dbReference>
<dbReference type="InterPro" id="IPR013785">
    <property type="entry name" value="Aldolase_TIM"/>
</dbReference>
<feature type="domain" description="Orotidine 5'-phosphate decarboxylase" evidence="2">
    <location>
        <begin position="7"/>
        <end position="228"/>
    </location>
</feature>
<reference evidence="3 4" key="1">
    <citation type="submission" date="2016-12" db="EMBL/GenBank/DDBJ databases">
        <title>The new phylogeny of genus Mycobacterium.</title>
        <authorList>
            <person name="Tortoli E."/>
            <person name="Trovato A."/>
            <person name="Cirillo D.M."/>
        </authorList>
    </citation>
    <scope>NUCLEOTIDE SEQUENCE [LARGE SCALE GENOMIC DNA]</scope>
    <source>
        <strain evidence="3 4">DSM 45069</strain>
    </source>
</reference>
<dbReference type="Proteomes" id="UP000192707">
    <property type="component" value="Unassembled WGS sequence"/>
</dbReference>
<dbReference type="InterPro" id="IPR001754">
    <property type="entry name" value="OMPdeCOase_dom"/>
</dbReference>
<sequence>MPEADSGVVAALDVDSVDALKRLVELTTDVDGIVAYKLGIAGVLRLGLPGAVRAIREISDLPIVYDHQKAGLDIPDMARRFSAVCHEAGVDSLILFPLGGPGAVREFVCQARQVGLVPVVGGALPFDEYSVSGGGYVADDALDRILAAALGHGAADFVLPAHDHALVGRHSRFLREHIDRPGLFLPGIGPLGGSIAKAFAAAPGCRRYAVVGRAITAADDPREAARRLGGQALAAATKD</sequence>
<keyword evidence="4" id="KW-1185">Reference proteome</keyword>
<dbReference type="OrthoDB" id="2987657at2"/>
<evidence type="ECO:0000313" key="4">
    <source>
        <dbReference type="Proteomes" id="UP000192707"/>
    </source>
</evidence>
<name>A0A1W9ZCI7_MYCAI</name>
<accession>A0A1W9ZCI7</accession>
<dbReference type="GO" id="GO:0004590">
    <property type="term" value="F:orotidine-5'-phosphate decarboxylase activity"/>
    <property type="evidence" value="ECO:0007669"/>
    <property type="project" value="InterPro"/>
</dbReference>
<dbReference type="SMART" id="SM00934">
    <property type="entry name" value="OMPdecase"/>
    <property type="match status" value="1"/>
</dbReference>
<dbReference type="EMBL" id="MVHG01000047">
    <property type="protein sequence ID" value="ORA12114.1"/>
    <property type="molecule type" value="Genomic_DNA"/>
</dbReference>
<dbReference type="RefSeq" id="WP_083065647.1">
    <property type="nucleotide sequence ID" value="NZ_MVHG01000047.1"/>
</dbReference>
<dbReference type="Pfam" id="PF00215">
    <property type="entry name" value="OMPdecase"/>
    <property type="match status" value="1"/>
</dbReference>
<keyword evidence="1" id="KW-0456">Lyase</keyword>
<proteinExistence type="predicted"/>
<evidence type="ECO:0000259" key="2">
    <source>
        <dbReference type="SMART" id="SM00934"/>
    </source>
</evidence>
<organism evidence="3 4">
    <name type="scientific">Mycobacterium arosiense ATCC BAA-1401 = DSM 45069</name>
    <dbReference type="NCBI Taxonomy" id="1265311"/>
    <lineage>
        <taxon>Bacteria</taxon>
        <taxon>Bacillati</taxon>
        <taxon>Actinomycetota</taxon>
        <taxon>Actinomycetes</taxon>
        <taxon>Mycobacteriales</taxon>
        <taxon>Mycobacteriaceae</taxon>
        <taxon>Mycobacterium</taxon>
        <taxon>Mycobacterium avium complex (MAC)</taxon>
    </lineage>
</organism>
<dbReference type="GO" id="GO:0006207">
    <property type="term" value="P:'de novo' pyrimidine nucleobase biosynthetic process"/>
    <property type="evidence" value="ECO:0007669"/>
    <property type="project" value="InterPro"/>
</dbReference>
<gene>
    <name evidence="3" type="ORF">BST14_17520</name>
</gene>
<dbReference type="InterPro" id="IPR011060">
    <property type="entry name" value="RibuloseP-bd_barrel"/>
</dbReference>
<dbReference type="AlphaFoldDB" id="A0A1W9ZCI7"/>